<dbReference type="AlphaFoldDB" id="A0A100VM47"/>
<evidence type="ECO:0000313" key="3">
    <source>
        <dbReference type="Proteomes" id="UP000069697"/>
    </source>
</evidence>
<keyword evidence="1" id="KW-0812">Transmembrane</keyword>
<keyword evidence="1" id="KW-1133">Transmembrane helix</keyword>
<dbReference type="EMBL" id="BCNV01000001">
    <property type="protein sequence ID" value="GAS82402.1"/>
    <property type="molecule type" value="Genomic_DNA"/>
</dbReference>
<dbReference type="Proteomes" id="UP000069697">
    <property type="component" value="Unassembled WGS sequence"/>
</dbReference>
<reference evidence="3" key="2">
    <citation type="submission" date="2016-01" db="EMBL/GenBank/DDBJ databases">
        <title>Draft Genome Sequence of Paenibacillus amylolyticus Heshi-A3 that Was Isolated from Fermented Rice Bran with Aging Salted Mackerel, Which Was Named Heshiko as Traditional Fermented Seafood in Japan.</title>
        <authorList>
            <person name="Akuzawa S."/>
            <person name="Nakagawa J."/>
            <person name="Kanekatsu T."/>
            <person name="Kubota E."/>
            <person name="Ohtake R."/>
            <person name="Suzuki T."/>
            <person name="Kanesaki Y."/>
        </authorList>
    </citation>
    <scope>NUCLEOTIDE SEQUENCE [LARGE SCALE GENOMIC DNA]</scope>
    <source>
        <strain evidence="3">Heshi-A3</strain>
    </source>
</reference>
<gene>
    <name evidence="2" type="ORF">PAHA3_2476</name>
</gene>
<proteinExistence type="predicted"/>
<accession>A0A100VM47</accession>
<name>A0A100VM47_PAEAM</name>
<evidence type="ECO:0000256" key="1">
    <source>
        <dbReference type="SAM" id="Phobius"/>
    </source>
</evidence>
<reference evidence="2 3" key="1">
    <citation type="journal article" date="2016" name="Genome Announc.">
        <title>Draft Genome Sequence of Paenibacillus amylolyticus Heshi-A3, Isolated from Fermented Rice Bran in a Japanese Fermented Seafood Dish.</title>
        <authorList>
            <person name="Akuzawa S."/>
            <person name="Nagaoka J."/>
            <person name="Kanekatsu M."/>
            <person name="Kubota E."/>
            <person name="Ohtake R."/>
            <person name="Suzuki T."/>
            <person name="Kanesaki Y."/>
        </authorList>
    </citation>
    <scope>NUCLEOTIDE SEQUENCE [LARGE SCALE GENOMIC DNA]</scope>
    <source>
        <strain evidence="2 3">Heshi-A3</strain>
    </source>
</reference>
<evidence type="ECO:0000313" key="2">
    <source>
        <dbReference type="EMBL" id="GAS82402.1"/>
    </source>
</evidence>
<keyword evidence="1" id="KW-0472">Membrane</keyword>
<feature type="transmembrane region" description="Helical" evidence="1">
    <location>
        <begin position="20"/>
        <end position="39"/>
    </location>
</feature>
<organism evidence="2 3">
    <name type="scientific">Paenibacillus amylolyticus</name>
    <dbReference type="NCBI Taxonomy" id="1451"/>
    <lineage>
        <taxon>Bacteria</taxon>
        <taxon>Bacillati</taxon>
        <taxon>Bacillota</taxon>
        <taxon>Bacilli</taxon>
        <taxon>Bacillales</taxon>
        <taxon>Paenibacillaceae</taxon>
        <taxon>Paenibacillus</taxon>
    </lineage>
</organism>
<comment type="caution">
    <text evidence="2">The sequence shown here is derived from an EMBL/GenBank/DDBJ whole genome shotgun (WGS) entry which is preliminary data.</text>
</comment>
<sequence>MYSEVSLINLLDTITQNSLVIGVIGALVGGVCSIYSASYQTKRQMKLQKLVEQAKQKELLTRYCKLLRYEIITGIKQTIQISRSNESSKGLTIINADNYSKFVEVFELLSFDEMIALHELYSLLGTLRSWINRMGDTREIVRSKGLAEGICKQIFEGDFELLNKMKEIKTGDILENLKPTYQSLLEKLNNVQ</sequence>
<protein>
    <submittedName>
        <fullName evidence="2">DNA repair protein, Rad50</fullName>
    </submittedName>
</protein>